<dbReference type="PROSITE" id="PS01305">
    <property type="entry name" value="MOAA_NIFB_PQQE"/>
    <property type="match status" value="1"/>
</dbReference>
<evidence type="ECO:0000256" key="6">
    <source>
        <dbReference type="ARBA" id="ARBA00023014"/>
    </source>
</evidence>
<keyword evidence="6" id="KW-0411">Iron-sulfur</keyword>
<dbReference type="CDD" id="cd01335">
    <property type="entry name" value="Radical_SAM"/>
    <property type="match status" value="1"/>
</dbReference>
<dbReference type="SFLD" id="SFLDS00029">
    <property type="entry name" value="Radical_SAM"/>
    <property type="match status" value="1"/>
</dbReference>
<evidence type="ECO:0000256" key="2">
    <source>
        <dbReference type="ARBA" id="ARBA00022485"/>
    </source>
</evidence>
<evidence type="ECO:0000256" key="5">
    <source>
        <dbReference type="ARBA" id="ARBA00023004"/>
    </source>
</evidence>
<dbReference type="Gene3D" id="3.20.20.70">
    <property type="entry name" value="Aldolase class I"/>
    <property type="match status" value="1"/>
</dbReference>
<evidence type="ECO:0000259" key="7">
    <source>
        <dbReference type="PROSITE" id="PS51918"/>
    </source>
</evidence>
<keyword evidence="9" id="KW-1185">Reference proteome</keyword>
<gene>
    <name evidence="8" type="ORF">FB473_000295</name>
</gene>
<comment type="caution">
    <text evidence="8">The sequence shown here is derived from an EMBL/GenBank/DDBJ whole genome shotgun (WGS) entry which is preliminary data.</text>
</comment>
<dbReference type="Proteomes" id="UP000749311">
    <property type="component" value="Unassembled WGS sequence"/>
</dbReference>
<dbReference type="InterPro" id="IPR007197">
    <property type="entry name" value="rSAM"/>
</dbReference>
<evidence type="ECO:0000256" key="4">
    <source>
        <dbReference type="ARBA" id="ARBA00022723"/>
    </source>
</evidence>
<dbReference type="PROSITE" id="PS51918">
    <property type="entry name" value="RADICAL_SAM"/>
    <property type="match status" value="1"/>
</dbReference>
<sequence>MRRPVVDQDQLADRERALSGLRRLEIELTQICNLQCDYCFVTRNLQQPTTRPMAEELLEAIAATVSTLSSPEGVEVVLTGGEPLSCWPSVVRAVEIFAGALGPRLVGASVLTNGTLLRPDRAAWLAENRVRVTVGLDGTQEVHDAHRRNSVGIGSWRRAFRGASSLVDEGIVPDVSMVVADGDCASLSQGIEWVCDALGPATLSVVPAAPPTLGGSVPRPGPEEWAELIVALHDRARTTGTRVAPVADVVDAMTDGVPMLHSDDGAWGGSMAVDVHGNAGPSLELLSAGVGAVALGSLDLASGPFQRWRDRSPARNAECRECSALGLCGNASMYASTAAGGSPAARDPWHCRMQRHLVNALEG</sequence>
<dbReference type="EMBL" id="JAAMOZ010000001">
    <property type="protein sequence ID" value="NIH55650.1"/>
    <property type="molecule type" value="Genomic_DNA"/>
</dbReference>
<keyword evidence="2" id="KW-0004">4Fe-4S</keyword>
<keyword evidence="3" id="KW-0949">S-adenosyl-L-methionine</keyword>
<keyword evidence="5" id="KW-0408">Iron</keyword>
<evidence type="ECO:0000313" key="9">
    <source>
        <dbReference type="Proteomes" id="UP000749311"/>
    </source>
</evidence>
<protein>
    <submittedName>
        <fullName evidence="8">Sulfatase maturation enzyme AslB (Radical SAM superfamily)</fullName>
    </submittedName>
</protein>
<dbReference type="SUPFAM" id="SSF102114">
    <property type="entry name" value="Radical SAM enzymes"/>
    <property type="match status" value="1"/>
</dbReference>
<dbReference type="RefSeq" id="WP_167164171.1">
    <property type="nucleotide sequence ID" value="NZ_BAAAOO010000012.1"/>
</dbReference>
<name>A0ABX0SEL0_9ACTN</name>
<dbReference type="PANTHER" id="PTHR43273">
    <property type="entry name" value="ANAEROBIC SULFATASE-MATURATING ENZYME HOMOLOG ASLB-RELATED"/>
    <property type="match status" value="1"/>
</dbReference>
<evidence type="ECO:0000313" key="8">
    <source>
        <dbReference type="EMBL" id="NIH55650.1"/>
    </source>
</evidence>
<dbReference type="InterPro" id="IPR000385">
    <property type="entry name" value="MoaA_NifB_PqqE_Fe-S-bd_CS"/>
</dbReference>
<dbReference type="PANTHER" id="PTHR43273:SF8">
    <property type="entry name" value="RADICAL SAM DOMAIN PROTEIN"/>
    <property type="match status" value="1"/>
</dbReference>
<dbReference type="SFLD" id="SFLDG01067">
    <property type="entry name" value="SPASM/twitch_domain_containing"/>
    <property type="match status" value="1"/>
</dbReference>
<reference evidence="8 9" key="1">
    <citation type="submission" date="2020-02" db="EMBL/GenBank/DDBJ databases">
        <title>Sequencing the genomes of 1000 actinobacteria strains.</title>
        <authorList>
            <person name="Klenk H.-P."/>
        </authorList>
    </citation>
    <scope>NUCLEOTIDE SEQUENCE [LARGE SCALE GENOMIC DNA]</scope>
    <source>
        <strain evidence="8 9">DSM 19609</strain>
    </source>
</reference>
<dbReference type="InterPro" id="IPR023867">
    <property type="entry name" value="Sulphatase_maturase_rSAM"/>
</dbReference>
<evidence type="ECO:0000256" key="3">
    <source>
        <dbReference type="ARBA" id="ARBA00022691"/>
    </source>
</evidence>
<dbReference type="InterPro" id="IPR013785">
    <property type="entry name" value="Aldolase_TIM"/>
</dbReference>
<keyword evidence="4" id="KW-0479">Metal-binding</keyword>
<organism evidence="8 9">
    <name type="scientific">Brooklawnia cerclae</name>
    <dbReference type="NCBI Taxonomy" id="349934"/>
    <lineage>
        <taxon>Bacteria</taxon>
        <taxon>Bacillati</taxon>
        <taxon>Actinomycetota</taxon>
        <taxon>Actinomycetes</taxon>
        <taxon>Propionibacteriales</taxon>
        <taxon>Propionibacteriaceae</taxon>
        <taxon>Brooklawnia</taxon>
    </lineage>
</organism>
<accession>A0ABX0SEL0</accession>
<proteinExistence type="predicted"/>
<dbReference type="Pfam" id="PF04055">
    <property type="entry name" value="Radical_SAM"/>
    <property type="match status" value="1"/>
</dbReference>
<feature type="domain" description="Radical SAM core" evidence="7">
    <location>
        <begin position="18"/>
        <end position="242"/>
    </location>
</feature>
<evidence type="ECO:0000256" key="1">
    <source>
        <dbReference type="ARBA" id="ARBA00001966"/>
    </source>
</evidence>
<dbReference type="InterPro" id="IPR058240">
    <property type="entry name" value="rSAM_sf"/>
</dbReference>
<comment type="cofactor">
    <cofactor evidence="1">
        <name>[4Fe-4S] cluster</name>
        <dbReference type="ChEBI" id="CHEBI:49883"/>
    </cofactor>
</comment>